<evidence type="ECO:0000259" key="5">
    <source>
        <dbReference type="PROSITE" id="PS50931"/>
    </source>
</evidence>
<dbReference type="Pfam" id="PF00126">
    <property type="entry name" value="HTH_1"/>
    <property type="match status" value="1"/>
</dbReference>
<evidence type="ECO:0000313" key="7">
    <source>
        <dbReference type="Proteomes" id="UP000214603"/>
    </source>
</evidence>
<proteinExistence type="inferred from homology"/>
<feature type="domain" description="HTH lysR-type" evidence="5">
    <location>
        <begin position="4"/>
        <end position="61"/>
    </location>
</feature>
<name>A0A225MYU0_9BURK</name>
<dbReference type="EMBL" id="NJIH01000001">
    <property type="protein sequence ID" value="OWT66284.1"/>
    <property type="molecule type" value="Genomic_DNA"/>
</dbReference>
<dbReference type="SUPFAM" id="SSF53850">
    <property type="entry name" value="Periplasmic binding protein-like II"/>
    <property type="match status" value="1"/>
</dbReference>
<gene>
    <name evidence="6" type="ORF">CEY11_00635</name>
</gene>
<evidence type="ECO:0000313" key="6">
    <source>
        <dbReference type="EMBL" id="OWT66284.1"/>
    </source>
</evidence>
<dbReference type="SUPFAM" id="SSF46785">
    <property type="entry name" value="Winged helix' DNA-binding domain"/>
    <property type="match status" value="1"/>
</dbReference>
<protein>
    <submittedName>
        <fullName evidence="6">LysR family transcriptional regulator</fullName>
    </submittedName>
</protein>
<dbReference type="Proteomes" id="UP000214603">
    <property type="component" value="Unassembled WGS sequence"/>
</dbReference>
<evidence type="ECO:0000256" key="4">
    <source>
        <dbReference type="ARBA" id="ARBA00023163"/>
    </source>
</evidence>
<dbReference type="InterPro" id="IPR036388">
    <property type="entry name" value="WH-like_DNA-bd_sf"/>
</dbReference>
<dbReference type="PANTHER" id="PTHR30126">
    <property type="entry name" value="HTH-TYPE TRANSCRIPTIONAL REGULATOR"/>
    <property type="match status" value="1"/>
</dbReference>
<dbReference type="GO" id="GO:0003700">
    <property type="term" value="F:DNA-binding transcription factor activity"/>
    <property type="evidence" value="ECO:0007669"/>
    <property type="project" value="InterPro"/>
</dbReference>
<comment type="caution">
    <text evidence="6">The sequence shown here is derived from an EMBL/GenBank/DDBJ whole genome shotgun (WGS) entry which is preliminary data.</text>
</comment>
<keyword evidence="4" id="KW-0804">Transcription</keyword>
<organism evidence="6 7">
    <name type="scientific">Candidimonas nitroreducens</name>
    <dbReference type="NCBI Taxonomy" id="683354"/>
    <lineage>
        <taxon>Bacteria</taxon>
        <taxon>Pseudomonadati</taxon>
        <taxon>Pseudomonadota</taxon>
        <taxon>Betaproteobacteria</taxon>
        <taxon>Burkholderiales</taxon>
        <taxon>Alcaligenaceae</taxon>
        <taxon>Candidimonas</taxon>
    </lineage>
</organism>
<dbReference type="GO" id="GO:0000976">
    <property type="term" value="F:transcription cis-regulatory region binding"/>
    <property type="evidence" value="ECO:0007669"/>
    <property type="project" value="TreeGrafter"/>
</dbReference>
<accession>A0A225MYU0</accession>
<dbReference type="PANTHER" id="PTHR30126:SF4">
    <property type="entry name" value="LYSR FAMILY TRANSCRIPTIONAL REGULATOR"/>
    <property type="match status" value="1"/>
</dbReference>
<dbReference type="Pfam" id="PF03466">
    <property type="entry name" value="LysR_substrate"/>
    <property type="match status" value="1"/>
</dbReference>
<dbReference type="InterPro" id="IPR005119">
    <property type="entry name" value="LysR_subst-bd"/>
</dbReference>
<keyword evidence="7" id="KW-1185">Reference proteome</keyword>
<dbReference type="PROSITE" id="PS50931">
    <property type="entry name" value="HTH_LYSR"/>
    <property type="match status" value="1"/>
</dbReference>
<comment type="similarity">
    <text evidence="1">Belongs to the LysR transcriptional regulatory family.</text>
</comment>
<dbReference type="RefSeq" id="WP_088601412.1">
    <property type="nucleotide sequence ID" value="NZ_NJIH01000001.1"/>
</dbReference>
<dbReference type="InterPro" id="IPR036390">
    <property type="entry name" value="WH_DNA-bd_sf"/>
</dbReference>
<sequence length="308" mass="33602">MQSLTPDMFVMLDAIARYGSFARAAQALDKVPSSVTYSVRKLEDDLDVLLFDRRGPHAVLTPAGRALLEDGRHVLAELEDIALRVRRIATGWETELRIALSPAVNPAAIWDLVAEFQALAAQTRLRFTEEVLGGNWDALLTGRADLLIGADALHAPTGGFSSRPIGAVDFVLCMAPGHPLAQHEGALAAGDLLACHAIVVSDTSRRLEPQDRGYHARQPLLIVPNMHSKIDALVRGLGVSHLPLCMARPWLDQGLLVQRQTATGIPIREQAVYAWREPAQGEGLKWWLQRLDSPRLHEALTGSGQQPA</sequence>
<dbReference type="Gene3D" id="1.10.10.10">
    <property type="entry name" value="Winged helix-like DNA-binding domain superfamily/Winged helix DNA-binding domain"/>
    <property type="match status" value="1"/>
</dbReference>
<keyword evidence="2" id="KW-0805">Transcription regulation</keyword>
<keyword evidence="3" id="KW-0238">DNA-binding</keyword>
<dbReference type="OrthoDB" id="5293066at2"/>
<evidence type="ECO:0000256" key="3">
    <source>
        <dbReference type="ARBA" id="ARBA00023125"/>
    </source>
</evidence>
<evidence type="ECO:0000256" key="2">
    <source>
        <dbReference type="ARBA" id="ARBA00023015"/>
    </source>
</evidence>
<reference evidence="7" key="1">
    <citation type="submission" date="2017-06" db="EMBL/GenBank/DDBJ databases">
        <title>Herbaspirillum phytohormonus sp. nov., isolated from the root nodule of Robinia pseudoacacia in lead-zinc mine.</title>
        <authorList>
            <person name="Fan M."/>
            <person name="Lin Y."/>
        </authorList>
    </citation>
    <scope>NUCLEOTIDE SEQUENCE [LARGE SCALE GENOMIC DNA]</scope>
    <source>
        <strain evidence="7">SC-089</strain>
    </source>
</reference>
<dbReference type="Gene3D" id="3.40.190.10">
    <property type="entry name" value="Periplasmic binding protein-like II"/>
    <property type="match status" value="2"/>
</dbReference>
<dbReference type="InterPro" id="IPR000847">
    <property type="entry name" value="LysR_HTH_N"/>
</dbReference>
<evidence type="ECO:0000256" key="1">
    <source>
        <dbReference type="ARBA" id="ARBA00009437"/>
    </source>
</evidence>
<dbReference type="AlphaFoldDB" id="A0A225MYU0"/>